<reference evidence="1 2" key="1">
    <citation type="submission" date="2023-12" db="EMBL/GenBank/DDBJ databases">
        <title>A. evansii MAY27, complete genome.</title>
        <authorList>
            <person name="Wang Y."/>
        </authorList>
    </citation>
    <scope>NUCLEOTIDE SEQUENCE [LARGE SCALE GENOMIC DNA]</scope>
    <source>
        <strain evidence="1 2">MAY27</strain>
    </source>
</reference>
<dbReference type="RefSeq" id="WP_407280734.1">
    <property type="nucleotide sequence ID" value="NZ_CP141259.1"/>
</dbReference>
<sequence length="84" mass="9130">MHDAEALGHALLVEHNCGVYACDHYINPRYRLGNLLSEEVLAMVDSARQHAIGVAKESMYAIDRPLTLPGNAAAGGKAMVLWLK</sequence>
<gene>
    <name evidence="1" type="ORF">U5817_10780</name>
</gene>
<dbReference type="EMBL" id="CP141259">
    <property type="protein sequence ID" value="WRL48508.1"/>
    <property type="molecule type" value="Genomic_DNA"/>
</dbReference>
<keyword evidence="2" id="KW-1185">Reference proteome</keyword>
<evidence type="ECO:0000313" key="1">
    <source>
        <dbReference type="EMBL" id="WRL48508.1"/>
    </source>
</evidence>
<dbReference type="Gene3D" id="3.20.20.70">
    <property type="entry name" value="Aldolase class I"/>
    <property type="match status" value="1"/>
</dbReference>
<name>A0ABZ1AWL2_AROEV</name>
<proteinExistence type="predicted"/>
<accession>A0ABZ1AWL2</accession>
<dbReference type="InterPro" id="IPR013785">
    <property type="entry name" value="Aldolase_TIM"/>
</dbReference>
<evidence type="ECO:0000313" key="2">
    <source>
        <dbReference type="Proteomes" id="UP001626593"/>
    </source>
</evidence>
<protein>
    <submittedName>
        <fullName evidence="1">Uncharacterized protein</fullName>
    </submittedName>
</protein>
<organism evidence="1 2">
    <name type="scientific">Aromatoleum evansii</name>
    <name type="common">Azoarcus evansii</name>
    <dbReference type="NCBI Taxonomy" id="59406"/>
    <lineage>
        <taxon>Bacteria</taxon>
        <taxon>Pseudomonadati</taxon>
        <taxon>Pseudomonadota</taxon>
        <taxon>Betaproteobacteria</taxon>
        <taxon>Rhodocyclales</taxon>
        <taxon>Rhodocyclaceae</taxon>
        <taxon>Aromatoleum</taxon>
    </lineage>
</organism>
<dbReference type="Proteomes" id="UP001626593">
    <property type="component" value="Chromosome"/>
</dbReference>